<proteinExistence type="predicted"/>
<reference evidence="2 3" key="1">
    <citation type="submission" date="2016-06" db="EMBL/GenBank/DDBJ databases">
        <authorList>
            <person name="Kjaerup R.B."/>
            <person name="Dalgaard T.S."/>
            <person name="Juul-Madsen H.R."/>
        </authorList>
    </citation>
    <scope>NUCLEOTIDE SEQUENCE [LARGE SCALE GENOMIC DNA]</scope>
    <source>
        <strain evidence="2 3">Pb300</strain>
    </source>
</reference>
<feature type="compositionally biased region" description="Polar residues" evidence="1">
    <location>
        <begin position="272"/>
        <end position="287"/>
    </location>
</feature>
<feature type="region of interest" description="Disordered" evidence="1">
    <location>
        <begin position="249"/>
        <end position="295"/>
    </location>
</feature>
<accession>A0A1D2JGD1</accession>
<gene>
    <name evidence="2" type="ORF">ACO22_03290</name>
</gene>
<dbReference type="VEuPathDB" id="FungiDB:PADG_03865"/>
<dbReference type="AlphaFoldDB" id="A0A1D2JGD1"/>
<comment type="caution">
    <text evidence="2">The sequence shown here is derived from an EMBL/GenBank/DDBJ whole genome shotgun (WGS) entry which is preliminary data.</text>
</comment>
<dbReference type="VEuPathDB" id="FungiDB:PABG_01285"/>
<protein>
    <submittedName>
        <fullName evidence="2">Uncharacterized protein</fullName>
    </submittedName>
</protein>
<sequence>MHKPSLSQLVYNAIFPKPRTNEPSSFASLITRHLVPEVRIETSTFYGTLDCIEAQYPGLDYSYPPHRMRLGRFTWHRKLFKAFDELGLTEAEIASLCRWEGTKSARDRYERDEAVQVRDTTADDIRAATPPIPPSVYIHSYEQESPRDQHAREPAVECEFPELEIISELQSEEEDESETSDDGAEMESYGVTLNRRLIQAAEARQQGADVSLDEDWEQWLKEASERNGYTEMIDAIRTGQPLNMTFTNLPVHSPSSSSSTSTGELYTHRTPRPTNSSQRSAPISNGLGTAGPALLSPSITTRRAVGSSSSPATLAFTLIVTASLHHFQPSRFYRWFPE</sequence>
<feature type="compositionally biased region" description="Acidic residues" evidence="1">
    <location>
        <begin position="170"/>
        <end position="185"/>
    </location>
</feature>
<feature type="compositionally biased region" description="Low complexity" evidence="1">
    <location>
        <begin position="253"/>
        <end position="262"/>
    </location>
</feature>
<name>A0A1D2JGD1_PARBR</name>
<organism evidence="2 3">
    <name type="scientific">Paracoccidioides brasiliensis</name>
    <dbReference type="NCBI Taxonomy" id="121759"/>
    <lineage>
        <taxon>Eukaryota</taxon>
        <taxon>Fungi</taxon>
        <taxon>Dikarya</taxon>
        <taxon>Ascomycota</taxon>
        <taxon>Pezizomycotina</taxon>
        <taxon>Eurotiomycetes</taxon>
        <taxon>Eurotiomycetidae</taxon>
        <taxon>Onygenales</taxon>
        <taxon>Ajellomycetaceae</taxon>
        <taxon>Paracoccidioides</taxon>
    </lineage>
</organism>
<evidence type="ECO:0000313" key="2">
    <source>
        <dbReference type="EMBL" id="ODH33672.1"/>
    </source>
</evidence>
<evidence type="ECO:0000313" key="3">
    <source>
        <dbReference type="Proteomes" id="UP000242814"/>
    </source>
</evidence>
<feature type="region of interest" description="Disordered" evidence="1">
    <location>
        <begin position="167"/>
        <end position="186"/>
    </location>
</feature>
<evidence type="ECO:0000256" key="1">
    <source>
        <dbReference type="SAM" id="MobiDB-lite"/>
    </source>
</evidence>
<dbReference type="EMBL" id="LZYO01000110">
    <property type="protein sequence ID" value="ODH33672.1"/>
    <property type="molecule type" value="Genomic_DNA"/>
</dbReference>
<dbReference type="Proteomes" id="UP000242814">
    <property type="component" value="Unassembled WGS sequence"/>
</dbReference>